<protein>
    <recommendedName>
        <fullName evidence="2">Nephrocystin 3-like N-terminal domain-containing protein</fullName>
    </recommendedName>
</protein>
<dbReference type="Gene3D" id="3.40.50.300">
    <property type="entry name" value="P-loop containing nucleotide triphosphate hydrolases"/>
    <property type="match status" value="1"/>
</dbReference>
<name>A0A4Q4TLN1_9PEZI</name>
<gene>
    <name evidence="3" type="ORF">DL764_002568</name>
</gene>
<dbReference type="PANTHER" id="PTHR10039">
    <property type="entry name" value="AMELOGENIN"/>
    <property type="match status" value="1"/>
</dbReference>
<evidence type="ECO:0000313" key="4">
    <source>
        <dbReference type="Proteomes" id="UP000293360"/>
    </source>
</evidence>
<organism evidence="3 4">
    <name type="scientific">Monosporascus ibericus</name>
    <dbReference type="NCBI Taxonomy" id="155417"/>
    <lineage>
        <taxon>Eukaryota</taxon>
        <taxon>Fungi</taxon>
        <taxon>Dikarya</taxon>
        <taxon>Ascomycota</taxon>
        <taxon>Pezizomycotina</taxon>
        <taxon>Sordariomycetes</taxon>
        <taxon>Xylariomycetidae</taxon>
        <taxon>Xylariales</taxon>
        <taxon>Xylariales incertae sedis</taxon>
        <taxon>Monosporascus</taxon>
    </lineage>
</organism>
<dbReference type="Pfam" id="PF24883">
    <property type="entry name" value="NPHP3_N"/>
    <property type="match status" value="1"/>
</dbReference>
<dbReference type="AlphaFoldDB" id="A0A4Q4TLN1"/>
<dbReference type="PANTHER" id="PTHR10039:SF5">
    <property type="entry name" value="NACHT DOMAIN-CONTAINING PROTEIN"/>
    <property type="match status" value="1"/>
</dbReference>
<keyword evidence="4" id="KW-1185">Reference proteome</keyword>
<dbReference type="EMBL" id="QJNU01000099">
    <property type="protein sequence ID" value="RYP07352.1"/>
    <property type="molecule type" value="Genomic_DNA"/>
</dbReference>
<proteinExistence type="predicted"/>
<dbReference type="InterPro" id="IPR027417">
    <property type="entry name" value="P-loop_NTPase"/>
</dbReference>
<reference evidence="3 4" key="1">
    <citation type="submission" date="2018-06" db="EMBL/GenBank/DDBJ databases">
        <title>Complete Genomes of Monosporascus.</title>
        <authorList>
            <person name="Robinson A.J."/>
            <person name="Natvig D.O."/>
        </authorList>
    </citation>
    <scope>NUCLEOTIDE SEQUENCE [LARGE SCALE GENOMIC DNA]</scope>
    <source>
        <strain evidence="3 4">CBS 110550</strain>
    </source>
</reference>
<keyword evidence="1" id="KW-0677">Repeat</keyword>
<dbReference type="SUPFAM" id="SSF52540">
    <property type="entry name" value="P-loop containing nucleoside triphosphate hydrolases"/>
    <property type="match status" value="1"/>
</dbReference>
<dbReference type="InterPro" id="IPR056884">
    <property type="entry name" value="NPHP3-like_N"/>
</dbReference>
<dbReference type="Proteomes" id="UP000293360">
    <property type="component" value="Unassembled WGS sequence"/>
</dbReference>
<evidence type="ECO:0000256" key="1">
    <source>
        <dbReference type="ARBA" id="ARBA00022737"/>
    </source>
</evidence>
<sequence>MADPISALSLVANVMQVIAFTGDFIRLCRTTFEDGTPEPGAASNAAHFAALLSTLRDNTSNFDPILADGESSNETLQARSRLKSLASDLARDTKELQGVLGKVTTTSSSGASSRLKAVLAYKFSYKRLIASLEKRIDGTRNVMNSEFLSRICSSTQAAHARSEERYTGLHNDMKLFIDRWSDGKRTISELVSAEAQATRTLITSEAVQTRGRIDLLETRLVTRSSRHEAEEIKERVLSTLWFREMNERENTIEEPSYETVKWVFSEEPLANGEKRRFAEWLKSDQSVFWVSGKPGSGKSTLMKFLFGDSRTTEHLEKWKTPVQICRFFFFELGANALQKQLRGCCRTLLHQILDGNPTILETLLQRRPELSKKLSEHDWSLGELSGVLQECLSLGDSAFCLFLDGLDEIVSEERDAIVKLVGSLGRIPTVKDLTHNAIRTYVEDRLKEHVDYLHAPDKDYQQFLSNLAWRSEGVFLWAAIAIKDLLRSMHNLDTWPMLCKQLEEFPPSLNGLYKQMWNKQNEDWPRFKEQAAEIFWLVLNLRGLALFGELEYLIATHQELRQELQRLVTTQGYYSSEDEMRISETYEAWLSARSCGLVEITSGGNAPFIARMDTAP</sequence>
<evidence type="ECO:0000313" key="3">
    <source>
        <dbReference type="EMBL" id="RYP07352.1"/>
    </source>
</evidence>
<comment type="caution">
    <text evidence="3">The sequence shown here is derived from an EMBL/GenBank/DDBJ whole genome shotgun (WGS) entry which is preliminary data.</text>
</comment>
<accession>A0A4Q4TLN1</accession>
<evidence type="ECO:0000259" key="2">
    <source>
        <dbReference type="Pfam" id="PF24883"/>
    </source>
</evidence>
<feature type="domain" description="Nephrocystin 3-like N-terminal" evidence="2">
    <location>
        <begin position="274"/>
        <end position="423"/>
    </location>
</feature>
<dbReference type="OrthoDB" id="5086500at2759"/>